<dbReference type="EMBL" id="JABELV010000278">
    <property type="protein sequence ID" value="KAG7527486.1"/>
    <property type="molecule type" value="Genomic_DNA"/>
</dbReference>
<name>A0A8K0JE09_9TREE</name>
<gene>
    <name evidence="2" type="ORF">FFLO_06883</name>
</gene>
<feature type="compositionally biased region" description="Acidic residues" evidence="1">
    <location>
        <begin position="630"/>
        <end position="644"/>
    </location>
</feature>
<feature type="region of interest" description="Disordered" evidence="1">
    <location>
        <begin position="611"/>
        <end position="644"/>
    </location>
</feature>
<organism evidence="2 3">
    <name type="scientific">Filobasidium floriforme</name>
    <dbReference type="NCBI Taxonomy" id="5210"/>
    <lineage>
        <taxon>Eukaryota</taxon>
        <taxon>Fungi</taxon>
        <taxon>Dikarya</taxon>
        <taxon>Basidiomycota</taxon>
        <taxon>Agaricomycotina</taxon>
        <taxon>Tremellomycetes</taxon>
        <taxon>Filobasidiales</taxon>
        <taxon>Filobasidiaceae</taxon>
        <taxon>Filobasidium</taxon>
    </lineage>
</organism>
<dbReference type="AlphaFoldDB" id="A0A8K0JE09"/>
<evidence type="ECO:0000313" key="2">
    <source>
        <dbReference type="EMBL" id="KAG7527486.1"/>
    </source>
</evidence>
<comment type="caution">
    <text evidence="2">The sequence shown here is derived from an EMBL/GenBank/DDBJ whole genome shotgun (WGS) entry which is preliminary data.</text>
</comment>
<evidence type="ECO:0000313" key="3">
    <source>
        <dbReference type="Proteomes" id="UP000812966"/>
    </source>
</evidence>
<evidence type="ECO:0000256" key="1">
    <source>
        <dbReference type="SAM" id="MobiDB-lite"/>
    </source>
</evidence>
<keyword evidence="3" id="KW-1185">Reference proteome</keyword>
<dbReference type="PANTHER" id="PTHR46579">
    <property type="entry name" value="F5/8 TYPE C DOMAIN-CONTAINING PROTEIN-RELATED"/>
    <property type="match status" value="1"/>
</dbReference>
<protein>
    <submittedName>
        <fullName evidence="2">Uncharacterized protein</fullName>
    </submittedName>
</protein>
<reference evidence="2" key="1">
    <citation type="submission" date="2020-04" db="EMBL/GenBank/DDBJ databases">
        <title>Analysis of mating type loci in Filobasidium floriforme.</title>
        <authorList>
            <person name="Nowrousian M."/>
        </authorList>
    </citation>
    <scope>NUCLEOTIDE SEQUENCE</scope>
    <source>
        <strain evidence="2">CBS 6242</strain>
    </source>
</reference>
<dbReference type="Proteomes" id="UP000812966">
    <property type="component" value="Unassembled WGS sequence"/>
</dbReference>
<proteinExistence type="predicted"/>
<accession>A0A8K0JE09</accession>
<dbReference type="PANTHER" id="PTHR46579:SF1">
    <property type="entry name" value="F5_8 TYPE C DOMAIN-CONTAINING PROTEIN"/>
    <property type="match status" value="1"/>
</dbReference>
<sequence length="644" mass="72060">MFKKKYTALLCVIPGPEEPSLTYLNRILEPVVEDFQKCEQGIWVKTENDGGYENVAARLLLTAADLPATKKIIGAVSHAHGIHPCHHCGIQAADLSSPESYKWRELPAKRSSPGGLLSDAFRHEDTTRSIEAKAIEMESGVRFSILNKLIGMEHSATAPVDHLHNLYLGLIKSFVNIIVENELFEGEIDGKSRLAVFAGVFHNAQYPGHLGRLPNRVTKQMLGGKAAGLKGDQWKRIGDMLVHALALRKPRRSREAAMPFRRNRKLWFQAAVSLTTGVRTLDTHSISLRDAESATDDIANAACTMISLGASLTINWHIAMHYPQHVKLFGPIAGYSAWAYERNNGTLSKVKHNMKERDIPMTLMRAWVRDGRLAALLNNPARNASPTEKAAIMMLLADKEALKGTVMLAEAFRALATARLPKPLKVSPVDLRKYPLAYSSLLTFVQETFPEYNFVGRLNAHDPRPCLPATSERYSLYSHVVYQGFKFCSALYNRTVRDQYALAAYKEDGSREVVRIRLFLHGTLVVQGKPSIDLELALVDTFDRAERPVPWSYRNIDLGYRLYQMTDISGEPLLHTRYIPISTLQASVVTSRFKMEGLDYMVAMSCDREGPEPEFWLGSDDPQTDALGMPDDDEDAEGETDYDD</sequence>